<proteinExistence type="predicted"/>
<dbReference type="Pfam" id="PF24883">
    <property type="entry name" value="NPHP3_N"/>
    <property type="match status" value="1"/>
</dbReference>
<dbReference type="PANTHER" id="PTHR10039:SF14">
    <property type="entry name" value="NACHT DOMAIN-CONTAINING PROTEIN"/>
    <property type="match status" value="1"/>
</dbReference>
<feature type="domain" description="Nephrocystin 3-like N-terminal" evidence="2">
    <location>
        <begin position="6"/>
        <end position="110"/>
    </location>
</feature>
<evidence type="ECO:0000256" key="1">
    <source>
        <dbReference type="ARBA" id="ARBA00022737"/>
    </source>
</evidence>
<accession>A0AAD9LU58</accession>
<gene>
    <name evidence="3" type="ORF">LX32DRAFT_710719</name>
</gene>
<dbReference type="AlphaFoldDB" id="A0AAD9LU58"/>
<evidence type="ECO:0000313" key="4">
    <source>
        <dbReference type="Proteomes" id="UP001232148"/>
    </source>
</evidence>
<dbReference type="InterPro" id="IPR056884">
    <property type="entry name" value="NPHP3-like_N"/>
</dbReference>
<organism evidence="3 4">
    <name type="scientific">Colletotrichum zoysiae</name>
    <dbReference type="NCBI Taxonomy" id="1216348"/>
    <lineage>
        <taxon>Eukaryota</taxon>
        <taxon>Fungi</taxon>
        <taxon>Dikarya</taxon>
        <taxon>Ascomycota</taxon>
        <taxon>Pezizomycotina</taxon>
        <taxon>Sordariomycetes</taxon>
        <taxon>Hypocreomycetidae</taxon>
        <taxon>Glomerellales</taxon>
        <taxon>Glomerellaceae</taxon>
        <taxon>Colletotrichum</taxon>
        <taxon>Colletotrichum graminicola species complex</taxon>
    </lineage>
</organism>
<sequence>MSSKFEGRDDPFAALRSWVTDVAFGNEAAFEVVYKRRLAQYEQVATRATLVQLFREVLQKVHFCTFVLDGLDECTWLAEGRDGANSVAYFLSELGQAIADTTARIMVISRNEPEIRYGLSQFPGFSEYTISPEDVHADNIAYSRSIVDNKLSNKDESTRFSISQRMTNRCNGQFQWLKMQKELLRRGRNRKQLEKDIDAAPAGLDSLYDRNWGRIEGLRYEERTRAFSLLRWAAFSLRPLTVFEITGAVLVD</sequence>
<keyword evidence="4" id="KW-1185">Reference proteome</keyword>
<comment type="caution">
    <text evidence="3">The sequence shown here is derived from an EMBL/GenBank/DDBJ whole genome shotgun (WGS) entry which is preliminary data.</text>
</comment>
<dbReference type="Proteomes" id="UP001232148">
    <property type="component" value="Unassembled WGS sequence"/>
</dbReference>
<protein>
    <recommendedName>
        <fullName evidence="2">Nephrocystin 3-like N-terminal domain-containing protein</fullName>
    </recommendedName>
</protein>
<dbReference type="PANTHER" id="PTHR10039">
    <property type="entry name" value="AMELOGENIN"/>
    <property type="match status" value="1"/>
</dbReference>
<keyword evidence="1" id="KW-0677">Repeat</keyword>
<evidence type="ECO:0000259" key="2">
    <source>
        <dbReference type="Pfam" id="PF24883"/>
    </source>
</evidence>
<dbReference type="EMBL" id="MU843056">
    <property type="protein sequence ID" value="KAK2022166.1"/>
    <property type="molecule type" value="Genomic_DNA"/>
</dbReference>
<evidence type="ECO:0000313" key="3">
    <source>
        <dbReference type="EMBL" id="KAK2022166.1"/>
    </source>
</evidence>
<reference evidence="3" key="1">
    <citation type="submission" date="2021-06" db="EMBL/GenBank/DDBJ databases">
        <title>Comparative genomics, transcriptomics and evolutionary studies reveal genomic signatures of adaptation to plant cell wall in hemibiotrophic fungi.</title>
        <authorList>
            <consortium name="DOE Joint Genome Institute"/>
            <person name="Baroncelli R."/>
            <person name="Diaz J.F."/>
            <person name="Benocci T."/>
            <person name="Peng M."/>
            <person name="Battaglia E."/>
            <person name="Haridas S."/>
            <person name="Andreopoulos W."/>
            <person name="Labutti K."/>
            <person name="Pangilinan J."/>
            <person name="Floch G.L."/>
            <person name="Makela M.R."/>
            <person name="Henrissat B."/>
            <person name="Grigoriev I.V."/>
            <person name="Crouch J.A."/>
            <person name="De Vries R.P."/>
            <person name="Sukno S.A."/>
            <person name="Thon M.R."/>
        </authorList>
    </citation>
    <scope>NUCLEOTIDE SEQUENCE</scope>
    <source>
        <strain evidence="3">MAFF235873</strain>
    </source>
</reference>
<name>A0AAD9LU58_9PEZI</name>